<evidence type="ECO:0000313" key="2">
    <source>
        <dbReference type="EMBL" id="MBJ8349492.1"/>
    </source>
</evidence>
<name>A0A934P9L3_9STRE</name>
<accession>A0A934P9L3</accession>
<dbReference type="Proteomes" id="UP000644875">
    <property type="component" value="Unassembled WGS sequence"/>
</dbReference>
<keyword evidence="1" id="KW-0812">Transmembrane</keyword>
<protein>
    <submittedName>
        <fullName evidence="2">Uncharacterized protein</fullName>
    </submittedName>
</protein>
<organism evidence="2 3">
    <name type="scientific">Streptococcus zalophi</name>
    <dbReference type="NCBI Taxonomy" id="640031"/>
    <lineage>
        <taxon>Bacteria</taxon>
        <taxon>Bacillati</taxon>
        <taxon>Bacillota</taxon>
        <taxon>Bacilli</taxon>
        <taxon>Lactobacillales</taxon>
        <taxon>Streptococcaceae</taxon>
        <taxon>Streptococcus</taxon>
    </lineage>
</organism>
<evidence type="ECO:0000256" key="1">
    <source>
        <dbReference type="SAM" id="Phobius"/>
    </source>
</evidence>
<dbReference type="EMBL" id="JAENBP010000002">
    <property type="protein sequence ID" value="MBJ8349492.1"/>
    <property type="molecule type" value="Genomic_DNA"/>
</dbReference>
<feature type="transmembrane region" description="Helical" evidence="1">
    <location>
        <begin position="6"/>
        <end position="25"/>
    </location>
</feature>
<keyword evidence="3" id="KW-1185">Reference proteome</keyword>
<sequence>MNPMLLLVPVGIVIIGIVVMISLNARAKNSNGLAQNVMKDYVLEQVPSFRNTEFNVLNILDDAINTQHIWVVAYNKDGMFLIPSLSNPLSRTIKRYENLTPVFDLKKQVATKMFSGSSSEELDYIPFSAITETTIDKDKQKISIRVGDTTKRFKYQNKDCFGAEQSAVVESFLSTLEAVGSM</sequence>
<dbReference type="AlphaFoldDB" id="A0A934P9L3"/>
<gene>
    <name evidence="2" type="ORF">JHK64_02440</name>
</gene>
<proteinExistence type="predicted"/>
<dbReference type="RefSeq" id="WP_199567416.1">
    <property type="nucleotide sequence ID" value="NZ_JAENBP010000002.1"/>
</dbReference>
<comment type="caution">
    <text evidence="2">The sequence shown here is derived from an EMBL/GenBank/DDBJ whole genome shotgun (WGS) entry which is preliminary data.</text>
</comment>
<reference evidence="2 3" key="1">
    <citation type="journal article" date="2021" name="Int. J. Syst. Evol. Microbiol.">
        <title>Streptococcus vicugnae sp. nov., isolated from faeces of alpacas (Vicugna pacos) and cattle (Bos taurus), Streptococcus zalophi sp. nov., and Streptococcus pacificus sp. nov., isolated from respiratory tract of California sea lions (Zalophus californianus).</title>
        <authorList>
            <person name="Volokhov D.V."/>
            <person name="Zagorodnyaya T.A."/>
            <person name="Shen Z."/>
            <person name="Blom J."/>
            <person name="Furtak V.A."/>
            <person name="Eisenberg T."/>
            <person name="Fan P."/>
            <person name="Jeong K.C."/>
            <person name="Gao Y."/>
            <person name="Zhang S."/>
            <person name="Amselle M."/>
        </authorList>
    </citation>
    <scope>NUCLEOTIDE SEQUENCE [LARGE SCALE GENOMIC DNA]</scope>
    <source>
        <strain evidence="3">CSL7508-lung</strain>
    </source>
</reference>
<evidence type="ECO:0000313" key="3">
    <source>
        <dbReference type="Proteomes" id="UP000644875"/>
    </source>
</evidence>
<keyword evidence="1" id="KW-1133">Transmembrane helix</keyword>
<keyword evidence="1" id="KW-0472">Membrane</keyword>